<dbReference type="Gene3D" id="2.180.10.10">
    <property type="entry name" value="RHS repeat-associated core"/>
    <property type="match status" value="1"/>
</dbReference>
<comment type="caution">
    <text evidence="1">The sequence shown here is derived from an EMBL/GenBank/DDBJ whole genome shotgun (WGS) entry which is preliminary data.</text>
</comment>
<dbReference type="HOGENOM" id="CLU_061558_1_0_6"/>
<evidence type="ECO:0000313" key="1">
    <source>
        <dbReference type="EMBL" id="EJK98947.1"/>
    </source>
</evidence>
<dbReference type="RefSeq" id="WP_003177622.1">
    <property type="nucleotide sequence ID" value="NZ_CM001558.1"/>
</dbReference>
<reference evidence="1" key="1">
    <citation type="journal article" date="2012" name="PLoS Genet.">
        <title>Comparative Genomics of Plant-Associated Pseudomonas spp.: Insights into Diversity and Inheritance of Traits Involved in Multitrophic Interactions.</title>
        <authorList>
            <person name="Loper J.E."/>
            <person name="Hassan K.A."/>
            <person name="Mavrodi D.V."/>
            <person name="Davis E.W.II."/>
            <person name="Lim C.K."/>
            <person name="Shaffer B.T."/>
            <person name="Elbourne L.D."/>
            <person name="Stockwell V.O."/>
            <person name="Hartney S.L."/>
            <person name="Breakwell K."/>
            <person name="Henkels M.D."/>
            <person name="Tetu S.G."/>
            <person name="Rangel L.I."/>
            <person name="Kidarsa T.A."/>
            <person name="Wilson N.L."/>
            <person name="van de Mortel J.E."/>
            <person name="Song C."/>
            <person name="Blumhagen R."/>
            <person name="Radune D."/>
            <person name="Hostetler J.B."/>
            <person name="Brinkac L.M."/>
            <person name="Durkin A.S."/>
            <person name="Kluepfel D.A."/>
            <person name="Wechter W.P."/>
            <person name="Anderson A.J."/>
            <person name="Kim Y.C."/>
            <person name="Pierson L.S.III."/>
            <person name="Pierson E.A."/>
            <person name="Lindow S.E."/>
            <person name="Kobayashi D.Y."/>
            <person name="Raaijmakers J.M."/>
            <person name="Weller D.M."/>
            <person name="Thomashow L.S."/>
            <person name="Allen A.E."/>
            <person name="Paulsen I.T."/>
        </authorList>
    </citation>
    <scope>NUCLEOTIDE SEQUENCE [LARGE SCALE GENOMIC DNA]</scope>
    <source>
        <strain evidence="1">Q2-87</strain>
    </source>
</reference>
<dbReference type="SUPFAM" id="SSF56399">
    <property type="entry name" value="ADP-ribosylation"/>
    <property type="match status" value="1"/>
</dbReference>
<dbReference type="eggNOG" id="COG3209">
    <property type="taxonomic scope" value="Bacteria"/>
</dbReference>
<dbReference type="InterPro" id="IPR022385">
    <property type="entry name" value="Rhs_assc_core"/>
</dbReference>
<organism evidence="1">
    <name type="scientific">Pseudomonas fluorescens (strain Q2-87)</name>
    <dbReference type="NCBI Taxonomy" id="1038922"/>
    <lineage>
        <taxon>Bacteria</taxon>
        <taxon>Pseudomonadati</taxon>
        <taxon>Pseudomonadota</taxon>
        <taxon>Gammaproteobacteria</taxon>
        <taxon>Pseudomonadales</taxon>
        <taxon>Pseudomonadaceae</taxon>
        <taxon>Pseudomonas</taxon>
    </lineage>
</organism>
<dbReference type="Proteomes" id="UP000007289">
    <property type="component" value="Chromosome"/>
</dbReference>
<dbReference type="EMBL" id="AGBM01000002">
    <property type="protein sequence ID" value="EJK98947.1"/>
    <property type="molecule type" value="Genomic_DNA"/>
</dbReference>
<gene>
    <name evidence="1" type="ORF">PflQ2_0530</name>
</gene>
<dbReference type="PATRIC" id="fig|1038922.3.peg.4985"/>
<sequence length="360" mass="39783">MPASPRETVLCRYRYDPLDRLADCAPSTEASIQRFYCKSRLATEIQGAVQHSVFQHDEQLLAQLRREDAKIETTLLATDQQRSVLNALDASRFHPLAYTPYGHRPAENGLLSLLGFNGEPPDPVTGHYLLGNGYRAFNPVLMRFNSPDSLSPFGEGGLNTYGYGIGDPINRSDPTGHIPPFHKPPTLGAATSTLTKARGGRVTKRIPNPKPVITGGTYAEKRAIVKIAEANEKKLGRHDFFTPNKLPTDNPTLLWHLYQALQTAQGFNKNPSIYKKLTGLRPDGTEILSTLPFDTRINLAESLSYTANVRMVNNFLRENGLLKQQSRLTGRGLSTQKSLVSTIYTTLSDSILHATLPNST</sequence>
<proteinExistence type="predicted"/>
<accession>J2ER75</accession>
<dbReference type="NCBIfam" id="TIGR03696">
    <property type="entry name" value="Rhs_assc_core"/>
    <property type="match status" value="1"/>
</dbReference>
<protein>
    <submittedName>
        <fullName evidence="1">Rhs family protein</fullName>
    </submittedName>
</protein>
<dbReference type="AlphaFoldDB" id="J2ER75"/>
<name>J2ER75_PSEFQ</name>